<evidence type="ECO:0000256" key="1">
    <source>
        <dbReference type="ARBA" id="ARBA00001971"/>
    </source>
</evidence>
<dbReference type="OrthoDB" id="1844152at2759"/>
<reference evidence="8 9" key="1">
    <citation type="submission" date="2019-04" db="EMBL/GenBank/DDBJ databases">
        <authorList>
            <consortium name="DOE Joint Genome Institute"/>
            <person name="Mondo S."/>
            <person name="Kjaerbolling I."/>
            <person name="Vesth T."/>
            <person name="Frisvad J.C."/>
            <person name="Nybo J.L."/>
            <person name="Theobald S."/>
            <person name="Kildgaard S."/>
            <person name="Isbrandt T."/>
            <person name="Kuo A."/>
            <person name="Sato A."/>
            <person name="Lyhne E.K."/>
            <person name="Kogle M.E."/>
            <person name="Wiebenga A."/>
            <person name="Kun R.S."/>
            <person name="Lubbers R.J."/>
            <person name="Makela M.R."/>
            <person name="Barry K."/>
            <person name="Chovatia M."/>
            <person name="Clum A."/>
            <person name="Daum C."/>
            <person name="Haridas S."/>
            <person name="He G."/>
            <person name="LaButti K."/>
            <person name="Lipzen A."/>
            <person name="Riley R."/>
            <person name="Salamov A."/>
            <person name="Simmons B.A."/>
            <person name="Magnuson J.K."/>
            <person name="Henrissat B."/>
            <person name="Mortensen U.H."/>
            <person name="Larsen T.O."/>
            <person name="Devries R.P."/>
            <person name="Grigoriev I.V."/>
            <person name="Machida M."/>
            <person name="Baker S.E."/>
            <person name="Andersen M.R."/>
            <person name="Cantor M.N."/>
            <person name="Hua S.X."/>
        </authorList>
    </citation>
    <scope>NUCLEOTIDE SEQUENCE [LARGE SCALE GENOMIC DNA]</scope>
    <source>
        <strain evidence="8 9">CBS 119388</strain>
    </source>
</reference>
<dbReference type="AlphaFoldDB" id="A0A5N7DLR4"/>
<dbReference type="PANTHER" id="PTHR46206:SF2">
    <property type="entry name" value="CYTOCHROME P450 MONOOXYGENASE AUSG-RELATED"/>
    <property type="match status" value="1"/>
</dbReference>
<organism evidence="8 9">
    <name type="scientific">Aspergillus pseudonomiae</name>
    <dbReference type="NCBI Taxonomy" id="1506151"/>
    <lineage>
        <taxon>Eukaryota</taxon>
        <taxon>Fungi</taxon>
        <taxon>Dikarya</taxon>
        <taxon>Ascomycota</taxon>
        <taxon>Pezizomycotina</taxon>
        <taxon>Eurotiomycetes</taxon>
        <taxon>Eurotiomycetidae</taxon>
        <taxon>Eurotiales</taxon>
        <taxon>Aspergillaceae</taxon>
        <taxon>Aspergillus</taxon>
        <taxon>Aspergillus subgen. Circumdati</taxon>
    </lineage>
</organism>
<dbReference type="GeneID" id="43675408"/>
<dbReference type="GO" id="GO:0020037">
    <property type="term" value="F:heme binding"/>
    <property type="evidence" value="ECO:0007669"/>
    <property type="project" value="InterPro"/>
</dbReference>
<sequence length="160" mass="18006">MLRAIPRPLRIVAHWLSSDCGLVRRELSCAREIISPVIANRRLLKAQAQAEGKPIPFYNDAADWAETEANGRRYDPATLQLVLSFAAIHTRTDLLAHTLILLADDPILVDALRLEMVEVLRTYGWQKAALYNLKLLDSALQESQPVKPNGMRELRSNLVV</sequence>
<evidence type="ECO:0000256" key="7">
    <source>
        <dbReference type="ARBA" id="ARBA00023033"/>
    </source>
</evidence>
<evidence type="ECO:0000256" key="4">
    <source>
        <dbReference type="ARBA" id="ARBA00022723"/>
    </source>
</evidence>
<evidence type="ECO:0000256" key="2">
    <source>
        <dbReference type="ARBA" id="ARBA00010617"/>
    </source>
</evidence>
<dbReference type="RefSeq" id="XP_031944252.1">
    <property type="nucleotide sequence ID" value="XM_032090717.1"/>
</dbReference>
<comment type="cofactor">
    <cofactor evidence="1">
        <name>heme</name>
        <dbReference type="ChEBI" id="CHEBI:30413"/>
    </cofactor>
</comment>
<proteinExistence type="inferred from homology"/>
<dbReference type="GO" id="GO:0016705">
    <property type="term" value="F:oxidoreductase activity, acting on paired donors, with incorporation or reduction of molecular oxygen"/>
    <property type="evidence" value="ECO:0007669"/>
    <property type="project" value="InterPro"/>
</dbReference>
<keyword evidence="6" id="KW-0408">Iron</keyword>
<name>A0A5N7DLR4_9EURO</name>
<gene>
    <name evidence="8" type="ORF">BDV37DRAFT_46987</name>
</gene>
<protein>
    <submittedName>
        <fullName evidence="8">Uncharacterized protein</fullName>
    </submittedName>
</protein>
<comment type="similarity">
    <text evidence="2">Belongs to the cytochrome P450 family.</text>
</comment>
<dbReference type="Gene3D" id="1.10.630.10">
    <property type="entry name" value="Cytochrome P450"/>
    <property type="match status" value="1"/>
</dbReference>
<dbReference type="GO" id="GO:0004497">
    <property type="term" value="F:monooxygenase activity"/>
    <property type="evidence" value="ECO:0007669"/>
    <property type="project" value="UniProtKB-KW"/>
</dbReference>
<keyword evidence="3" id="KW-0349">Heme</keyword>
<keyword evidence="4" id="KW-0479">Metal-binding</keyword>
<evidence type="ECO:0000256" key="6">
    <source>
        <dbReference type="ARBA" id="ARBA00023004"/>
    </source>
</evidence>
<evidence type="ECO:0000313" key="9">
    <source>
        <dbReference type="Proteomes" id="UP000325579"/>
    </source>
</evidence>
<dbReference type="Proteomes" id="UP000325579">
    <property type="component" value="Unassembled WGS sequence"/>
</dbReference>
<dbReference type="GO" id="GO:0019748">
    <property type="term" value="P:secondary metabolic process"/>
    <property type="evidence" value="ECO:0007669"/>
    <property type="project" value="UniProtKB-ARBA"/>
</dbReference>
<dbReference type="InterPro" id="IPR036396">
    <property type="entry name" value="Cyt_P450_sf"/>
</dbReference>
<dbReference type="SUPFAM" id="SSF48264">
    <property type="entry name" value="Cytochrome P450"/>
    <property type="match status" value="1"/>
</dbReference>
<dbReference type="PANTHER" id="PTHR46206">
    <property type="entry name" value="CYTOCHROME P450"/>
    <property type="match status" value="1"/>
</dbReference>
<evidence type="ECO:0000256" key="5">
    <source>
        <dbReference type="ARBA" id="ARBA00023002"/>
    </source>
</evidence>
<evidence type="ECO:0000313" key="8">
    <source>
        <dbReference type="EMBL" id="KAE8406933.1"/>
    </source>
</evidence>
<evidence type="ECO:0000256" key="3">
    <source>
        <dbReference type="ARBA" id="ARBA00022617"/>
    </source>
</evidence>
<keyword evidence="7" id="KW-0503">Monooxygenase</keyword>
<keyword evidence="5" id="KW-0560">Oxidoreductase</keyword>
<dbReference type="EMBL" id="ML736751">
    <property type="protein sequence ID" value="KAE8406933.1"/>
    <property type="molecule type" value="Genomic_DNA"/>
</dbReference>
<dbReference type="GO" id="GO:0005506">
    <property type="term" value="F:iron ion binding"/>
    <property type="evidence" value="ECO:0007669"/>
    <property type="project" value="InterPro"/>
</dbReference>
<keyword evidence="9" id="KW-1185">Reference proteome</keyword>
<accession>A0A5N7DLR4</accession>